<dbReference type="PANTHER" id="PTHR36174:SF1">
    <property type="entry name" value="LIPID II:GLYCINE GLYCYLTRANSFERASE"/>
    <property type="match status" value="1"/>
</dbReference>
<dbReference type="InterPro" id="IPR016181">
    <property type="entry name" value="Acyl_CoA_acyltransferase"/>
</dbReference>
<dbReference type="GO" id="GO:0016755">
    <property type="term" value="F:aminoacyltransferase activity"/>
    <property type="evidence" value="ECO:0007669"/>
    <property type="project" value="InterPro"/>
</dbReference>
<evidence type="ECO:0000259" key="7">
    <source>
        <dbReference type="Pfam" id="PF13480"/>
    </source>
</evidence>
<keyword evidence="6" id="KW-0961">Cell wall biogenesis/degradation</keyword>
<dbReference type="InterPro" id="IPR038740">
    <property type="entry name" value="BioF2-like_GNAT_dom"/>
</dbReference>
<evidence type="ECO:0000313" key="9">
    <source>
        <dbReference type="Proteomes" id="UP000634805"/>
    </source>
</evidence>
<evidence type="ECO:0000256" key="2">
    <source>
        <dbReference type="ARBA" id="ARBA00022679"/>
    </source>
</evidence>
<evidence type="ECO:0000256" key="1">
    <source>
        <dbReference type="ARBA" id="ARBA00009943"/>
    </source>
</evidence>
<name>A0A811TCC8_9EURY</name>
<comment type="caution">
    <text evidence="8">The sequence shown here is derived from an EMBL/GenBank/DDBJ whole genome shotgun (WGS) entry which is preliminary data.</text>
</comment>
<evidence type="ECO:0000256" key="6">
    <source>
        <dbReference type="ARBA" id="ARBA00023316"/>
    </source>
</evidence>
<protein>
    <submittedName>
        <fullName evidence="8">FemAB family protein</fullName>
    </submittedName>
</protein>
<dbReference type="GO" id="GO:0071555">
    <property type="term" value="P:cell wall organization"/>
    <property type="evidence" value="ECO:0007669"/>
    <property type="project" value="UniProtKB-KW"/>
</dbReference>
<evidence type="ECO:0000256" key="3">
    <source>
        <dbReference type="ARBA" id="ARBA00022960"/>
    </source>
</evidence>
<dbReference type="EMBL" id="CAJHIS010000004">
    <property type="protein sequence ID" value="CAD6492177.1"/>
    <property type="molecule type" value="Genomic_DNA"/>
</dbReference>
<dbReference type="PROSITE" id="PS51191">
    <property type="entry name" value="FEMABX"/>
    <property type="match status" value="1"/>
</dbReference>
<keyword evidence="2" id="KW-0808">Transferase</keyword>
<dbReference type="Gene3D" id="3.40.630.30">
    <property type="match status" value="1"/>
</dbReference>
<dbReference type="GO" id="GO:0044038">
    <property type="term" value="P:cell wall macromolecule biosynthetic process"/>
    <property type="evidence" value="ECO:0007669"/>
    <property type="project" value="InterPro"/>
</dbReference>
<reference evidence="8" key="1">
    <citation type="submission" date="2020-10" db="EMBL/GenBank/DDBJ databases">
        <authorList>
            <person name="Hahn C.J."/>
            <person name="Laso-Perez R."/>
            <person name="Vulcano F."/>
            <person name="Vaziourakis K.-M."/>
            <person name="Stokke R."/>
            <person name="Steen I.H."/>
            <person name="Teske A."/>
            <person name="Boetius A."/>
            <person name="Liebeke M."/>
            <person name="Amann R."/>
            <person name="Knittel K."/>
        </authorList>
    </citation>
    <scope>NUCLEOTIDE SEQUENCE</scope>
    <source>
        <strain evidence="8">Gfbio:e3339647-f889-4370-9287-4fb5cb688e4c:AG392D22_GoMArc1</strain>
    </source>
</reference>
<keyword evidence="5" id="KW-0012">Acyltransferase</keyword>
<sequence>MIEITDSPNIKQWSEFVYNHPQGTIFQTPEMAEVYKRTKNYEPISLAAIDSNTGEILAVLQAVVIKEMDGILGSFSARSVIQGGPIFIEDENGIKVLKLLMEHYNKVAQKKALYTQIRDMWDTSSITGFFNGTGYEYEERLNFLIDLNRPEEEIWRDIHKSRRKGINRSTNKGVVIEELCDKELIPIFYDIVDETYKNVKVPVADISLMESAFELLSPKMATFYLARCDGKYVGARAVLKYKELIYDWYAGASSDHLSLYVNEALVWHILKEGANGFATFDFGGAGKPNEEYGVREFKRRFGGKTVNFGRYKKVHSPAKMKIAEKGFEMHKKLQKMRSNH</sequence>
<keyword evidence="3" id="KW-0133">Cell shape</keyword>
<dbReference type="InterPro" id="IPR003447">
    <property type="entry name" value="FEMABX"/>
</dbReference>
<dbReference type="InterPro" id="IPR050644">
    <property type="entry name" value="PG_Glycine_Bridge_Synth"/>
</dbReference>
<dbReference type="SUPFAM" id="SSF55729">
    <property type="entry name" value="Acyl-CoA N-acyltransferases (Nat)"/>
    <property type="match status" value="2"/>
</dbReference>
<feature type="domain" description="BioF2-like acetyltransferase" evidence="7">
    <location>
        <begin position="163"/>
        <end position="288"/>
    </location>
</feature>
<dbReference type="Pfam" id="PF13480">
    <property type="entry name" value="Acetyltransf_6"/>
    <property type="match status" value="1"/>
</dbReference>
<comment type="similarity">
    <text evidence="1">Belongs to the FemABX family.</text>
</comment>
<dbReference type="PANTHER" id="PTHR36174">
    <property type="entry name" value="LIPID II:GLYCINE GLYCYLTRANSFERASE"/>
    <property type="match status" value="1"/>
</dbReference>
<evidence type="ECO:0000313" key="8">
    <source>
        <dbReference type="EMBL" id="CAD6492177.1"/>
    </source>
</evidence>
<dbReference type="GO" id="GO:0008360">
    <property type="term" value="P:regulation of cell shape"/>
    <property type="evidence" value="ECO:0007669"/>
    <property type="project" value="UniProtKB-KW"/>
</dbReference>
<dbReference type="Proteomes" id="UP000634805">
    <property type="component" value="Unassembled WGS sequence"/>
</dbReference>
<proteinExistence type="inferred from homology"/>
<accession>A0A811TCC8</accession>
<evidence type="ECO:0000256" key="4">
    <source>
        <dbReference type="ARBA" id="ARBA00022984"/>
    </source>
</evidence>
<evidence type="ECO:0000256" key="5">
    <source>
        <dbReference type="ARBA" id="ARBA00023315"/>
    </source>
</evidence>
<dbReference type="AlphaFoldDB" id="A0A811TCC8"/>
<organism evidence="8 9">
    <name type="scientific">Candidatus Argoarchaeum ethanivorans</name>
    <dbReference type="NCBI Taxonomy" id="2608793"/>
    <lineage>
        <taxon>Archaea</taxon>
        <taxon>Methanobacteriati</taxon>
        <taxon>Methanobacteriota</taxon>
        <taxon>Stenosarchaea group</taxon>
        <taxon>Methanomicrobia</taxon>
        <taxon>Methanosarcinales</taxon>
        <taxon>Methanosarcinales incertae sedis</taxon>
        <taxon>GOM Arc I cluster</taxon>
        <taxon>Candidatus Argoarchaeum</taxon>
    </lineage>
</organism>
<gene>
    <name evidence="8" type="ORF">EMLJLAPB_00230</name>
</gene>
<keyword evidence="4" id="KW-0573">Peptidoglycan synthesis</keyword>